<proteinExistence type="predicted"/>
<comment type="caution">
    <text evidence="1">The sequence shown here is derived from an EMBL/GenBank/DDBJ whole genome shotgun (WGS) entry which is preliminary data.</text>
</comment>
<dbReference type="EMBL" id="JANPWB010000009">
    <property type="protein sequence ID" value="KAJ1148343.1"/>
    <property type="molecule type" value="Genomic_DNA"/>
</dbReference>
<protein>
    <submittedName>
        <fullName evidence="1">Uncharacterized protein</fullName>
    </submittedName>
</protein>
<reference evidence="1" key="1">
    <citation type="journal article" date="2022" name="bioRxiv">
        <title>Sequencing and chromosome-scale assembly of the giantPleurodeles waltlgenome.</title>
        <authorList>
            <person name="Brown T."/>
            <person name="Elewa A."/>
            <person name="Iarovenko S."/>
            <person name="Subramanian E."/>
            <person name="Araus A.J."/>
            <person name="Petzold A."/>
            <person name="Susuki M."/>
            <person name="Suzuki K.-i.T."/>
            <person name="Hayashi T."/>
            <person name="Toyoda A."/>
            <person name="Oliveira C."/>
            <person name="Osipova E."/>
            <person name="Leigh N.D."/>
            <person name="Simon A."/>
            <person name="Yun M.H."/>
        </authorList>
    </citation>
    <scope>NUCLEOTIDE SEQUENCE</scope>
    <source>
        <strain evidence="1">20211129_DDA</strain>
        <tissue evidence="1">Liver</tissue>
    </source>
</reference>
<accession>A0AAV7R8A5</accession>
<evidence type="ECO:0000313" key="1">
    <source>
        <dbReference type="EMBL" id="KAJ1148343.1"/>
    </source>
</evidence>
<organism evidence="1 2">
    <name type="scientific">Pleurodeles waltl</name>
    <name type="common">Iberian ribbed newt</name>
    <dbReference type="NCBI Taxonomy" id="8319"/>
    <lineage>
        <taxon>Eukaryota</taxon>
        <taxon>Metazoa</taxon>
        <taxon>Chordata</taxon>
        <taxon>Craniata</taxon>
        <taxon>Vertebrata</taxon>
        <taxon>Euteleostomi</taxon>
        <taxon>Amphibia</taxon>
        <taxon>Batrachia</taxon>
        <taxon>Caudata</taxon>
        <taxon>Salamandroidea</taxon>
        <taxon>Salamandridae</taxon>
        <taxon>Pleurodelinae</taxon>
        <taxon>Pleurodeles</taxon>
    </lineage>
</organism>
<gene>
    <name evidence="1" type="ORF">NDU88_001180</name>
</gene>
<dbReference type="AlphaFoldDB" id="A0AAV7R8A5"/>
<name>A0AAV7R8A5_PLEWA</name>
<evidence type="ECO:0000313" key="2">
    <source>
        <dbReference type="Proteomes" id="UP001066276"/>
    </source>
</evidence>
<dbReference type="Proteomes" id="UP001066276">
    <property type="component" value="Chromosome 5"/>
</dbReference>
<sequence length="111" mass="12846">MHRRRESRGLMQPPNIATARILFPPLMLKPSGHVTPPLLTQLRPRHFHDAAPQRHAPSLVGGAWRSGEEEFYVEHFDWLYLGYVGLGRGGTPHISKYWYENKGIRGNEDYR</sequence>
<keyword evidence="2" id="KW-1185">Reference proteome</keyword>